<dbReference type="RefSeq" id="WP_013298023.1">
    <property type="nucleotide sequence ID" value="NZ_CP016893.1"/>
</dbReference>
<dbReference type="GeneID" id="93864385"/>
<dbReference type="OMA" id="IPHAICS"/>
<sequence length="80" mass="9124">MENNSNFKKVATLENEIEAGLLDSILNDRNIPHAICSYNDLVYDGIYQMVKGWGYVSSTDFYSQEIVDILNDIRKSSNDD</sequence>
<evidence type="ECO:0000313" key="4">
    <source>
        <dbReference type="Proteomes" id="UP000215301"/>
    </source>
</evidence>
<reference evidence="2 4" key="2">
    <citation type="submission" date="2017-06" db="EMBL/GenBank/DDBJ databases">
        <title>Isolation and characterization of a thermophilic and butanogenic Thermoanaerobacterium thermosaccharolyticum M5 capable of efficient degradation of hemicellulose.</title>
        <authorList>
            <person name="Xin F."/>
            <person name="Jiang Y."/>
        </authorList>
    </citation>
    <scope>NUCLEOTIDE SEQUENCE [LARGE SCALE GENOMIC DNA]</scope>
    <source>
        <strain evidence="2 4">M5</strain>
    </source>
</reference>
<dbReference type="EMBL" id="CP016893">
    <property type="protein sequence ID" value="AST58899.1"/>
    <property type="molecule type" value="Genomic_DNA"/>
</dbReference>
<name>A0A231VDZ4_THETR</name>
<dbReference type="Proteomes" id="UP000215301">
    <property type="component" value="Unassembled WGS sequence"/>
</dbReference>
<dbReference type="Proteomes" id="UP000214975">
    <property type="component" value="Chromosome"/>
</dbReference>
<proteinExistence type="predicted"/>
<dbReference type="EMBL" id="NKHD01000030">
    <property type="protein sequence ID" value="OXT06393.1"/>
    <property type="molecule type" value="Genomic_DNA"/>
</dbReference>
<evidence type="ECO:0008006" key="5">
    <source>
        <dbReference type="Google" id="ProtNLM"/>
    </source>
</evidence>
<organism evidence="2 4">
    <name type="scientific">Thermoanaerobacterium thermosaccharolyticum</name>
    <name type="common">Clostridium thermosaccharolyticum</name>
    <dbReference type="NCBI Taxonomy" id="1517"/>
    <lineage>
        <taxon>Bacteria</taxon>
        <taxon>Bacillati</taxon>
        <taxon>Bacillota</taxon>
        <taxon>Clostridia</taxon>
        <taxon>Thermoanaerobacterales</taxon>
        <taxon>Thermoanaerobacteraceae</taxon>
        <taxon>Thermoanaerobacterium</taxon>
    </lineage>
</organism>
<evidence type="ECO:0000313" key="3">
    <source>
        <dbReference type="Proteomes" id="UP000214975"/>
    </source>
</evidence>
<gene>
    <name evidence="2" type="ORF">CE561_10560</name>
    <name evidence="1" type="ORF">Thert_03130</name>
</gene>
<evidence type="ECO:0000313" key="1">
    <source>
        <dbReference type="EMBL" id="AST58899.1"/>
    </source>
</evidence>
<evidence type="ECO:0000313" key="2">
    <source>
        <dbReference type="EMBL" id="OXT06393.1"/>
    </source>
</evidence>
<dbReference type="AlphaFoldDB" id="A0A231VDZ4"/>
<accession>A0A231VDZ4</accession>
<reference evidence="1 3" key="1">
    <citation type="submission" date="2016-08" db="EMBL/GenBank/DDBJ databases">
        <title>A novel genetic cassette of butanologenic Thermoanaerobacterium thermosaccharolyticum that directly convert cellulose to butanol.</title>
        <authorList>
            <person name="Li T."/>
            <person name="He J."/>
        </authorList>
    </citation>
    <scope>NUCLEOTIDE SEQUENCE [LARGE SCALE GENOMIC DNA]</scope>
    <source>
        <strain evidence="1 3">TG57</strain>
    </source>
</reference>
<protein>
    <recommendedName>
        <fullName evidence="5">DUF2007 domain-containing protein</fullName>
    </recommendedName>
</protein>